<gene>
    <name evidence="1" type="ORF">NF27_JF00540</name>
</gene>
<dbReference type="AlphaFoldDB" id="A0A0C1MWB7"/>
<evidence type="ECO:0000313" key="2">
    <source>
        <dbReference type="Proteomes" id="UP000031258"/>
    </source>
</evidence>
<dbReference type="EMBL" id="JSWE01000223">
    <property type="protein sequence ID" value="KIE04176.1"/>
    <property type="molecule type" value="Genomic_DNA"/>
</dbReference>
<proteinExistence type="predicted"/>
<keyword evidence="2" id="KW-1185">Reference proteome</keyword>
<evidence type="ECO:0000313" key="1">
    <source>
        <dbReference type="EMBL" id="KIE04176.1"/>
    </source>
</evidence>
<name>A0A0C1MWB7_9RICK</name>
<sequence>MYLMLKINEIDNLFADKPLTEREAWRWLIGNISTQPCYKVLNKNLYIINKWQILTSNRSLAKIWQWNEVRVRRFLSRLKSLGLIDAEVKR</sequence>
<organism evidence="1 2">
    <name type="scientific">Candidatus Jidaibacter acanthamoebae</name>
    <dbReference type="NCBI Taxonomy" id="86105"/>
    <lineage>
        <taxon>Bacteria</taxon>
        <taxon>Pseudomonadati</taxon>
        <taxon>Pseudomonadota</taxon>
        <taxon>Alphaproteobacteria</taxon>
        <taxon>Rickettsiales</taxon>
        <taxon>Candidatus Midichloriaceae</taxon>
        <taxon>Candidatus Jidaibacter</taxon>
    </lineage>
</organism>
<dbReference type="STRING" id="86105.NF27_JF00540"/>
<comment type="caution">
    <text evidence="1">The sequence shown here is derived from an EMBL/GenBank/DDBJ whole genome shotgun (WGS) entry which is preliminary data.</text>
</comment>
<reference evidence="1 2" key="1">
    <citation type="submission" date="2014-11" db="EMBL/GenBank/DDBJ databases">
        <title>A Rickettsiales Symbiont of Amoebae With Ancient Features.</title>
        <authorList>
            <person name="Schulz F."/>
            <person name="Martijn J."/>
            <person name="Wascher F."/>
            <person name="Kostanjsek R."/>
            <person name="Ettema T.J."/>
            <person name="Horn M."/>
        </authorList>
    </citation>
    <scope>NUCLEOTIDE SEQUENCE [LARGE SCALE GENOMIC DNA]</scope>
    <source>
        <strain evidence="1 2">UWC36</strain>
    </source>
</reference>
<dbReference type="Proteomes" id="UP000031258">
    <property type="component" value="Unassembled WGS sequence"/>
</dbReference>
<protein>
    <submittedName>
        <fullName evidence="1">Uncharacterized protein</fullName>
    </submittedName>
</protein>
<accession>A0A0C1MWB7</accession>